<sequence>MTVKICHSPPSYDSWWYADSARYEYVKSDLFWTLAILIIVNFWWSTKQVDAFPEKGEEPGTTTAAQSGFWLKQRITSRLRQYLALLVCTLAFPLQLLHGSWVLKSAWRITFGLLKRTYPSIKPRILGFIIYSPITAVVLAGWAAVLGFGIVIIATQILVWAKLWEMKPSTPSASRPKQLKDKPDGDGDWDEIKGNEMEDSKNK</sequence>
<evidence type="ECO:0000313" key="3">
    <source>
        <dbReference type="EMBL" id="KAG5660202.1"/>
    </source>
</evidence>
<keyword evidence="2" id="KW-1133">Transmembrane helix</keyword>
<dbReference type="EMBL" id="JAGPUO010000010">
    <property type="protein sequence ID" value="KAG5660202.1"/>
    <property type="molecule type" value="Genomic_DNA"/>
</dbReference>
<comment type="caution">
    <text evidence="3">The sequence shown here is derived from an EMBL/GenBank/DDBJ whole genome shotgun (WGS) entry which is preliminary data.</text>
</comment>
<proteinExistence type="predicted"/>
<feature type="region of interest" description="Disordered" evidence="1">
    <location>
        <begin position="168"/>
        <end position="203"/>
    </location>
</feature>
<accession>A0A9P7H879</accession>
<keyword evidence="4" id="KW-1185">Reference proteome</keyword>
<protein>
    <submittedName>
        <fullName evidence="3">Uncharacterized protein</fullName>
    </submittedName>
</protein>
<feature type="transmembrane region" description="Helical" evidence="2">
    <location>
        <begin position="30"/>
        <end position="46"/>
    </location>
</feature>
<evidence type="ECO:0000313" key="4">
    <source>
        <dbReference type="Proteomes" id="UP000782241"/>
    </source>
</evidence>
<name>A0A9P7H879_9HYPO</name>
<reference evidence="3" key="1">
    <citation type="submission" date="2021-04" db="EMBL/GenBank/DDBJ databases">
        <title>Draft genome of Fusarium avenaceum strain F156N33, isolated from an atmospheric sample in Virginia.</title>
        <authorList>
            <person name="Yang S."/>
            <person name="Vinatzer B.A."/>
            <person name="Coleman J."/>
        </authorList>
    </citation>
    <scope>NUCLEOTIDE SEQUENCE</scope>
    <source>
        <strain evidence="3">F156N33</strain>
    </source>
</reference>
<evidence type="ECO:0000256" key="1">
    <source>
        <dbReference type="SAM" id="MobiDB-lite"/>
    </source>
</evidence>
<feature type="transmembrane region" description="Helical" evidence="2">
    <location>
        <begin position="128"/>
        <end position="161"/>
    </location>
</feature>
<dbReference type="AlphaFoldDB" id="A0A9P7H879"/>
<evidence type="ECO:0000256" key="2">
    <source>
        <dbReference type="SAM" id="Phobius"/>
    </source>
</evidence>
<organism evidence="3 4">
    <name type="scientific">Fusarium avenaceum</name>
    <dbReference type="NCBI Taxonomy" id="40199"/>
    <lineage>
        <taxon>Eukaryota</taxon>
        <taxon>Fungi</taxon>
        <taxon>Dikarya</taxon>
        <taxon>Ascomycota</taxon>
        <taxon>Pezizomycotina</taxon>
        <taxon>Sordariomycetes</taxon>
        <taxon>Hypocreomycetidae</taxon>
        <taxon>Hypocreales</taxon>
        <taxon>Nectriaceae</taxon>
        <taxon>Fusarium</taxon>
        <taxon>Fusarium tricinctum species complex</taxon>
    </lineage>
</organism>
<feature type="transmembrane region" description="Helical" evidence="2">
    <location>
        <begin position="82"/>
        <end position="103"/>
    </location>
</feature>
<keyword evidence="2" id="KW-0472">Membrane</keyword>
<dbReference type="Proteomes" id="UP000782241">
    <property type="component" value="Unassembled WGS sequence"/>
</dbReference>
<keyword evidence="2" id="KW-0812">Transmembrane</keyword>
<feature type="compositionally biased region" description="Basic and acidic residues" evidence="1">
    <location>
        <begin position="178"/>
        <end position="203"/>
    </location>
</feature>
<gene>
    <name evidence="3" type="ORF">KAF25_003724</name>
</gene>